<evidence type="ECO:0000256" key="6">
    <source>
        <dbReference type="PROSITE-ProRule" id="PRU00332"/>
    </source>
</evidence>
<feature type="domain" description="RRM" evidence="8">
    <location>
        <begin position="116"/>
        <end position="201"/>
    </location>
</feature>
<dbReference type="Pfam" id="PF05383">
    <property type="entry name" value="La"/>
    <property type="match status" value="1"/>
</dbReference>
<dbReference type="InterPro" id="IPR035979">
    <property type="entry name" value="RBD_domain_sf"/>
</dbReference>
<dbReference type="Proteomes" id="UP001168098">
    <property type="component" value="Unassembled WGS sequence"/>
</dbReference>
<organism evidence="11 12">
    <name type="scientific">Vitis rotundifolia</name>
    <name type="common">Muscadine grape</name>
    <dbReference type="NCBI Taxonomy" id="103349"/>
    <lineage>
        <taxon>Eukaryota</taxon>
        <taxon>Viridiplantae</taxon>
        <taxon>Streptophyta</taxon>
        <taxon>Embryophyta</taxon>
        <taxon>Tracheophyta</taxon>
        <taxon>Spermatophyta</taxon>
        <taxon>Magnoliopsida</taxon>
        <taxon>eudicotyledons</taxon>
        <taxon>Gunneridae</taxon>
        <taxon>Pentapetalae</taxon>
        <taxon>rosids</taxon>
        <taxon>Vitales</taxon>
        <taxon>Vitaceae</taxon>
        <taxon>Viteae</taxon>
        <taxon>Vitis</taxon>
    </lineage>
</organism>
<dbReference type="SUPFAM" id="SSF54928">
    <property type="entry name" value="RNA-binding domain, RBD"/>
    <property type="match status" value="2"/>
</dbReference>
<feature type="region of interest" description="Disordered" evidence="7">
    <location>
        <begin position="197"/>
        <end position="224"/>
    </location>
</feature>
<dbReference type="GO" id="GO:0005730">
    <property type="term" value="C:nucleolus"/>
    <property type="evidence" value="ECO:0007669"/>
    <property type="project" value="UniProtKB-SubCell"/>
</dbReference>
<feature type="domain" description="HTH La-type RNA-binding" evidence="9">
    <location>
        <begin position="4"/>
        <end position="109"/>
    </location>
</feature>
<feature type="compositionally biased region" description="Polar residues" evidence="7">
    <location>
        <begin position="215"/>
        <end position="224"/>
    </location>
</feature>
<dbReference type="SMART" id="SM00360">
    <property type="entry name" value="RRM"/>
    <property type="match status" value="2"/>
</dbReference>
<feature type="region of interest" description="Disordered" evidence="7">
    <location>
        <begin position="241"/>
        <end position="341"/>
    </location>
</feature>
<dbReference type="GO" id="GO:0006396">
    <property type="term" value="P:RNA processing"/>
    <property type="evidence" value="ECO:0007669"/>
    <property type="project" value="InterPro"/>
</dbReference>
<evidence type="ECO:0000256" key="3">
    <source>
        <dbReference type="ARBA" id="ARBA00022884"/>
    </source>
</evidence>
<dbReference type="GO" id="GO:0005654">
    <property type="term" value="C:nucleoplasm"/>
    <property type="evidence" value="ECO:0007669"/>
    <property type="project" value="UniProtKB-SubCell"/>
</dbReference>
<dbReference type="InterPro" id="IPR002344">
    <property type="entry name" value="Lupus_La"/>
</dbReference>
<dbReference type="CDD" id="cd12291">
    <property type="entry name" value="RRM1_La"/>
    <property type="match status" value="1"/>
</dbReference>
<evidence type="ECO:0000313" key="12">
    <source>
        <dbReference type="Proteomes" id="UP001168098"/>
    </source>
</evidence>
<dbReference type="InterPro" id="IPR036390">
    <property type="entry name" value="WH_DNA-bd_sf"/>
</dbReference>
<dbReference type="GO" id="GO:1990904">
    <property type="term" value="C:ribonucleoprotein complex"/>
    <property type="evidence" value="ECO:0007669"/>
    <property type="project" value="UniProtKB-UniRule"/>
</dbReference>
<dbReference type="InterPro" id="IPR000504">
    <property type="entry name" value="RRM_dom"/>
</dbReference>
<dbReference type="Gene3D" id="1.10.10.10">
    <property type="entry name" value="Winged helix-like DNA-binding domain superfamily/Winged helix DNA-binding domain"/>
    <property type="match status" value="1"/>
</dbReference>
<feature type="compositionally biased region" description="Basic residues" evidence="7">
    <location>
        <begin position="435"/>
        <end position="446"/>
    </location>
</feature>
<evidence type="ECO:0000256" key="2">
    <source>
        <dbReference type="ARBA" id="ARBA00004642"/>
    </source>
</evidence>
<dbReference type="PANTHER" id="PTHR22792">
    <property type="entry name" value="LUPUS LA PROTEIN-RELATED"/>
    <property type="match status" value="1"/>
</dbReference>
<dbReference type="PRINTS" id="PR00302">
    <property type="entry name" value="LUPUSLA"/>
</dbReference>
<keyword evidence="12" id="KW-1185">Reference proteome</keyword>
<dbReference type="GO" id="GO:0003729">
    <property type="term" value="F:mRNA binding"/>
    <property type="evidence" value="ECO:0007669"/>
    <property type="project" value="TreeGrafter"/>
</dbReference>
<dbReference type="PROSITE" id="PS51939">
    <property type="entry name" value="XRRM"/>
    <property type="match status" value="1"/>
</dbReference>
<sequence>MGTASFDEETVKKAIRQVEFYFSDSNLPRDNFLKKTISESEDGLVSLALICSFSRMRSHLNLGDVKPEDVSEDTLKAVAEILRNSTTLKVSEDGKKIGRATELLKPEEVVEQVNIRTIAASPLEYDANLEDVEAYFGQFAKVNSVRLPRHVADKRVFCGTALIEYSTEEDAAKVLQQSLVYAGVELELKPKKDFDAERAQQTEEFENSRALLGSNRKNNSNAESTYPKGLIVAFTLKRAGGSTEHNGTHEPANDNADVGKTNKDIDSKENVTGETEDNATENVNNDEENSGENIEKESEEKVEEKTSLESEGKETEDGQKSSEGCDLKGEEKATGEQKPTAATYKDNMDVVMREDLKSVFQKFGTVKFVDFKIGEESGYIRYDEPEAAQKARAAAVLSEEGGLTVKNYIANLEPVTGEAEREYWSLLRGNQEKHRGFKGNRGRGGKQNRGGKFGRPRDNDYATGRPNKTQKVGAA</sequence>
<evidence type="ECO:0000259" key="8">
    <source>
        <dbReference type="PROSITE" id="PS50102"/>
    </source>
</evidence>
<dbReference type="FunFam" id="1.10.10.10:FF:000795">
    <property type="entry name" value="La protein 2"/>
    <property type="match status" value="1"/>
</dbReference>
<keyword evidence="3 6" id="KW-0694">RNA-binding</keyword>
<dbReference type="PROSITE" id="PS50102">
    <property type="entry name" value="RRM"/>
    <property type="match status" value="1"/>
</dbReference>
<dbReference type="Gene3D" id="3.30.70.330">
    <property type="match status" value="2"/>
</dbReference>
<dbReference type="InterPro" id="IPR012677">
    <property type="entry name" value="Nucleotide-bd_a/b_plait_sf"/>
</dbReference>
<keyword evidence="4" id="KW-0539">Nucleus</keyword>
<dbReference type="AlphaFoldDB" id="A0AA39A7L7"/>
<dbReference type="Pfam" id="PF00076">
    <property type="entry name" value="RRM_1"/>
    <property type="match status" value="1"/>
</dbReference>
<dbReference type="PANTHER" id="PTHR22792:SF140">
    <property type="entry name" value="ACHILLES, ISOFORM A"/>
    <property type="match status" value="1"/>
</dbReference>
<comment type="function">
    <text evidence="5">Binds to the 3' poly(U) terminus of nascent RNA polymerase III transcripts, protecting them from exonuclease digestion and facilitating their folding and maturation.</text>
</comment>
<reference evidence="11 12" key="1">
    <citation type="journal article" date="2023" name="BMC Biotechnol.">
        <title>Vitis rotundifolia cv Carlos genome sequencing.</title>
        <authorList>
            <person name="Huff M."/>
            <person name="Hulse-Kemp A."/>
            <person name="Scheffler B."/>
            <person name="Youngblood R."/>
            <person name="Simpson S."/>
            <person name="Babiker E."/>
            <person name="Staton M."/>
        </authorList>
    </citation>
    <scope>NUCLEOTIDE SEQUENCE [LARGE SCALE GENOMIC DNA]</scope>
    <source>
        <tissue evidence="11">Leaf</tissue>
    </source>
</reference>
<dbReference type="InterPro" id="IPR045180">
    <property type="entry name" value="La_dom_prot"/>
</dbReference>
<dbReference type="InterPro" id="IPR036388">
    <property type="entry name" value="WH-like_DNA-bd_sf"/>
</dbReference>
<evidence type="ECO:0000259" key="10">
    <source>
        <dbReference type="PROSITE" id="PS51939"/>
    </source>
</evidence>
<protein>
    <recommendedName>
        <fullName evidence="13">La protein 1</fullName>
    </recommendedName>
</protein>
<feature type="compositionally biased region" description="Acidic residues" evidence="7">
    <location>
        <begin position="274"/>
        <end position="290"/>
    </location>
</feature>
<dbReference type="CDD" id="cd08030">
    <property type="entry name" value="LA_like_plant"/>
    <property type="match status" value="1"/>
</dbReference>
<evidence type="ECO:0000256" key="1">
    <source>
        <dbReference type="ARBA" id="ARBA00004604"/>
    </source>
</evidence>
<evidence type="ECO:0000313" key="11">
    <source>
        <dbReference type="EMBL" id="KAJ9702361.1"/>
    </source>
</evidence>
<comment type="subcellular location">
    <subcellularLocation>
        <location evidence="1">Nucleus</location>
        <location evidence="1">Nucleolus</location>
    </subcellularLocation>
    <subcellularLocation>
        <location evidence="2">Nucleus</location>
        <location evidence="2">Nucleoplasm</location>
    </subcellularLocation>
</comment>
<evidence type="ECO:0000259" key="9">
    <source>
        <dbReference type="PROSITE" id="PS50961"/>
    </source>
</evidence>
<feature type="compositionally biased region" description="Basic and acidic residues" evidence="7">
    <location>
        <begin position="260"/>
        <end position="271"/>
    </location>
</feature>
<dbReference type="InterPro" id="IPR014886">
    <property type="entry name" value="La_xRRM"/>
</dbReference>
<feature type="region of interest" description="Disordered" evidence="7">
    <location>
        <begin position="427"/>
        <end position="475"/>
    </location>
</feature>
<proteinExistence type="predicted"/>
<dbReference type="Pfam" id="PF08777">
    <property type="entry name" value="RRM_3"/>
    <property type="match status" value="1"/>
</dbReference>
<comment type="caution">
    <text evidence="11">The sequence shown here is derived from an EMBL/GenBank/DDBJ whole genome shotgun (WGS) entry which is preliminary data.</text>
</comment>
<feature type="compositionally biased region" description="Basic and acidic residues" evidence="7">
    <location>
        <begin position="293"/>
        <end position="335"/>
    </location>
</feature>
<evidence type="ECO:0000256" key="7">
    <source>
        <dbReference type="SAM" id="MobiDB-lite"/>
    </source>
</evidence>
<gene>
    <name evidence="11" type="ORF">PVL29_004205</name>
</gene>
<accession>A0AA39A7L7</accession>
<dbReference type="SUPFAM" id="SSF46785">
    <property type="entry name" value="Winged helix' DNA-binding domain"/>
    <property type="match status" value="1"/>
</dbReference>
<dbReference type="PROSITE" id="PS50961">
    <property type="entry name" value="HTH_LA"/>
    <property type="match status" value="1"/>
</dbReference>
<feature type="domain" description="XRRM" evidence="10">
    <location>
        <begin position="335"/>
        <end position="455"/>
    </location>
</feature>
<dbReference type="EMBL" id="JARBHA010000004">
    <property type="protein sequence ID" value="KAJ9702361.1"/>
    <property type="molecule type" value="Genomic_DNA"/>
</dbReference>
<dbReference type="InterPro" id="IPR006630">
    <property type="entry name" value="La_HTH"/>
</dbReference>
<evidence type="ECO:0000256" key="4">
    <source>
        <dbReference type="ARBA" id="ARBA00023242"/>
    </source>
</evidence>
<name>A0AA39A7L7_VITRO</name>
<evidence type="ECO:0008006" key="13">
    <source>
        <dbReference type="Google" id="ProtNLM"/>
    </source>
</evidence>
<feature type="compositionally biased region" description="Polar residues" evidence="7">
    <location>
        <begin position="466"/>
        <end position="475"/>
    </location>
</feature>
<dbReference type="SMART" id="SM00715">
    <property type="entry name" value="LA"/>
    <property type="match status" value="1"/>
</dbReference>
<evidence type="ECO:0000256" key="5">
    <source>
        <dbReference type="ARBA" id="ARBA00057261"/>
    </source>
</evidence>